<evidence type="ECO:0000256" key="3">
    <source>
        <dbReference type="ARBA" id="ARBA00022723"/>
    </source>
</evidence>
<dbReference type="InterPro" id="IPR013083">
    <property type="entry name" value="Znf_RING/FYVE/PHD"/>
</dbReference>
<dbReference type="Gene3D" id="3.30.40.10">
    <property type="entry name" value="Zinc/RING finger domain, C3HC4 (zinc finger)"/>
    <property type="match status" value="1"/>
</dbReference>
<evidence type="ECO:0000313" key="10">
    <source>
        <dbReference type="EnsemblPlants" id="OGLUM12G01090.1"/>
    </source>
</evidence>
<evidence type="ECO:0000256" key="7">
    <source>
        <dbReference type="PROSITE-ProRule" id="PRU00175"/>
    </source>
</evidence>
<keyword evidence="8" id="KW-0472">Membrane</keyword>
<dbReference type="EnsemblPlants" id="OGLUM12G01090.1">
    <property type="protein sequence ID" value="OGLUM12G01090.1"/>
    <property type="gene ID" value="OGLUM12G01090"/>
</dbReference>
<dbReference type="PANTHER" id="PTHR14155">
    <property type="entry name" value="RING FINGER DOMAIN-CONTAINING"/>
    <property type="match status" value="1"/>
</dbReference>
<keyword evidence="8" id="KW-1133">Transmembrane helix</keyword>
<comment type="similarity">
    <text evidence="6">Belongs to the RING-type zinc finger family. ATL subfamily.</text>
</comment>
<evidence type="ECO:0000256" key="5">
    <source>
        <dbReference type="ARBA" id="ARBA00022833"/>
    </source>
</evidence>
<dbReference type="UniPathway" id="UPA00143"/>
<evidence type="ECO:0000256" key="4">
    <source>
        <dbReference type="ARBA" id="ARBA00022771"/>
    </source>
</evidence>
<dbReference type="SMART" id="SM01197">
    <property type="entry name" value="FANCL_C"/>
    <property type="match status" value="1"/>
</dbReference>
<sequence length="135" mass="15393">MDAEDFMDSWLMWGNIFFFFLALAITVEVDLIRLRRNDDGNNKSAHQYDMLIERLLLLRPKDDQDNEQCVICLSENEDDVDGGGGERGRWRMLPGCAHAFHKDCVVKWLRNRTTCPLCRSDVAVAVAVAAADNMV</sequence>
<dbReference type="InterPro" id="IPR053238">
    <property type="entry name" value="RING-H2_zinc_finger"/>
</dbReference>
<dbReference type="STRING" id="40148.A0A0E0BMY1"/>
<accession>A0A0E0BMY1</accession>
<keyword evidence="3" id="KW-0479">Metal-binding</keyword>
<name>A0A0E0BMY1_9ORYZ</name>
<keyword evidence="5" id="KW-0862">Zinc</keyword>
<evidence type="ECO:0000256" key="6">
    <source>
        <dbReference type="ARBA" id="ARBA00024209"/>
    </source>
</evidence>
<dbReference type="GO" id="GO:0008270">
    <property type="term" value="F:zinc ion binding"/>
    <property type="evidence" value="ECO:0007669"/>
    <property type="project" value="UniProtKB-KW"/>
</dbReference>
<protein>
    <recommendedName>
        <fullName evidence="2">RING-type E3 ubiquitin transferase</fullName>
        <ecNumber evidence="2">2.3.2.27</ecNumber>
    </recommendedName>
</protein>
<dbReference type="SMART" id="SM00184">
    <property type="entry name" value="RING"/>
    <property type="match status" value="1"/>
</dbReference>
<feature type="domain" description="RING-type" evidence="9">
    <location>
        <begin position="69"/>
        <end position="119"/>
    </location>
</feature>
<proteinExistence type="inferred from homology"/>
<feature type="transmembrane region" description="Helical" evidence="8">
    <location>
        <begin position="12"/>
        <end position="32"/>
    </location>
</feature>
<evidence type="ECO:0000256" key="8">
    <source>
        <dbReference type="SAM" id="Phobius"/>
    </source>
</evidence>
<keyword evidence="4 7" id="KW-0863">Zinc-finger</keyword>
<keyword evidence="11" id="KW-1185">Reference proteome</keyword>
<keyword evidence="8" id="KW-0812">Transmembrane</keyword>
<dbReference type="GO" id="GO:0061630">
    <property type="term" value="F:ubiquitin protein ligase activity"/>
    <property type="evidence" value="ECO:0007669"/>
    <property type="project" value="UniProtKB-EC"/>
</dbReference>
<evidence type="ECO:0000313" key="11">
    <source>
        <dbReference type="Proteomes" id="UP000026961"/>
    </source>
</evidence>
<evidence type="ECO:0000256" key="1">
    <source>
        <dbReference type="ARBA" id="ARBA00000900"/>
    </source>
</evidence>
<dbReference type="SUPFAM" id="SSF57850">
    <property type="entry name" value="RING/U-box"/>
    <property type="match status" value="1"/>
</dbReference>
<reference evidence="10" key="2">
    <citation type="submission" date="2018-05" db="EMBL/GenBank/DDBJ databases">
        <title>OgluRS3 (Oryza glumaepatula Reference Sequence Version 3).</title>
        <authorList>
            <person name="Zhang J."/>
            <person name="Kudrna D."/>
            <person name="Lee S."/>
            <person name="Talag J."/>
            <person name="Welchert J."/>
            <person name="Wing R.A."/>
        </authorList>
    </citation>
    <scope>NUCLEOTIDE SEQUENCE [LARGE SCALE GENOMIC DNA]</scope>
</reference>
<dbReference type="eggNOG" id="KOG0800">
    <property type="taxonomic scope" value="Eukaryota"/>
</dbReference>
<dbReference type="EC" id="2.3.2.27" evidence="2"/>
<reference evidence="10" key="1">
    <citation type="submission" date="2015-04" db="UniProtKB">
        <authorList>
            <consortium name="EnsemblPlants"/>
        </authorList>
    </citation>
    <scope>IDENTIFICATION</scope>
</reference>
<dbReference type="AlphaFoldDB" id="A0A0E0BMY1"/>
<dbReference type="InterPro" id="IPR001841">
    <property type="entry name" value="Znf_RING"/>
</dbReference>
<dbReference type="Proteomes" id="UP000026961">
    <property type="component" value="Chromosome 12"/>
</dbReference>
<dbReference type="FunFam" id="3.30.40.10:FF:000762">
    <property type="entry name" value="Zinc finger, C3HC4 type family protein"/>
    <property type="match status" value="1"/>
</dbReference>
<evidence type="ECO:0000256" key="2">
    <source>
        <dbReference type="ARBA" id="ARBA00012483"/>
    </source>
</evidence>
<dbReference type="Pfam" id="PF13639">
    <property type="entry name" value="zf-RING_2"/>
    <property type="match status" value="1"/>
</dbReference>
<dbReference type="GO" id="GO:0016567">
    <property type="term" value="P:protein ubiquitination"/>
    <property type="evidence" value="ECO:0007669"/>
    <property type="project" value="UniProtKB-UniPathway"/>
</dbReference>
<dbReference type="Gramene" id="OGLUM12G01090.1">
    <property type="protein sequence ID" value="OGLUM12G01090.1"/>
    <property type="gene ID" value="OGLUM12G01090"/>
</dbReference>
<dbReference type="PROSITE" id="PS50089">
    <property type="entry name" value="ZF_RING_2"/>
    <property type="match status" value="1"/>
</dbReference>
<dbReference type="PANTHER" id="PTHR14155:SF522">
    <property type="entry name" value="OS06G0537600 PROTEIN"/>
    <property type="match status" value="1"/>
</dbReference>
<organism evidence="10">
    <name type="scientific">Oryza glumipatula</name>
    <dbReference type="NCBI Taxonomy" id="40148"/>
    <lineage>
        <taxon>Eukaryota</taxon>
        <taxon>Viridiplantae</taxon>
        <taxon>Streptophyta</taxon>
        <taxon>Embryophyta</taxon>
        <taxon>Tracheophyta</taxon>
        <taxon>Spermatophyta</taxon>
        <taxon>Magnoliopsida</taxon>
        <taxon>Liliopsida</taxon>
        <taxon>Poales</taxon>
        <taxon>Poaceae</taxon>
        <taxon>BOP clade</taxon>
        <taxon>Oryzoideae</taxon>
        <taxon>Oryzeae</taxon>
        <taxon>Oryzinae</taxon>
        <taxon>Oryza</taxon>
    </lineage>
</organism>
<dbReference type="HOGENOM" id="CLU_123583_0_0_1"/>
<evidence type="ECO:0000259" key="9">
    <source>
        <dbReference type="PROSITE" id="PS50089"/>
    </source>
</evidence>
<comment type="catalytic activity">
    <reaction evidence="1">
        <text>S-ubiquitinyl-[E2 ubiquitin-conjugating enzyme]-L-cysteine + [acceptor protein]-L-lysine = [E2 ubiquitin-conjugating enzyme]-L-cysteine + N(6)-ubiquitinyl-[acceptor protein]-L-lysine.</text>
        <dbReference type="EC" id="2.3.2.27"/>
    </reaction>
</comment>